<evidence type="ECO:0000256" key="2">
    <source>
        <dbReference type="SAM" id="MobiDB-lite"/>
    </source>
</evidence>
<keyword evidence="3" id="KW-1133">Transmembrane helix</keyword>
<dbReference type="PANTHER" id="PTHR37813">
    <property type="entry name" value="FELS-2 PROPHAGE PROTEIN"/>
    <property type="match status" value="1"/>
</dbReference>
<protein>
    <submittedName>
        <fullName evidence="5">Phage tail tape measure protein</fullName>
    </submittedName>
</protein>
<dbReference type="InterPro" id="IPR010090">
    <property type="entry name" value="Phage_tape_meas"/>
</dbReference>
<feature type="domain" description="Phage tail tape measure protein" evidence="4">
    <location>
        <begin position="127"/>
        <end position="308"/>
    </location>
</feature>
<keyword evidence="6" id="KW-1185">Reference proteome</keyword>
<dbReference type="RefSeq" id="WP_169657293.1">
    <property type="nucleotide sequence ID" value="NZ_JABANE010000033.1"/>
</dbReference>
<comment type="caution">
    <text evidence="5">The sequence shown here is derived from an EMBL/GenBank/DDBJ whole genome shotgun (WGS) entry which is preliminary data.</text>
</comment>
<feature type="transmembrane region" description="Helical" evidence="3">
    <location>
        <begin position="452"/>
        <end position="480"/>
    </location>
</feature>
<keyword evidence="3" id="KW-0472">Membrane</keyword>
<dbReference type="NCBIfam" id="TIGR01760">
    <property type="entry name" value="tape_meas_TP901"/>
    <property type="match status" value="1"/>
</dbReference>
<evidence type="ECO:0000313" key="6">
    <source>
        <dbReference type="Proteomes" id="UP000576082"/>
    </source>
</evidence>
<name>A0A7X9RUK9_9BACT</name>
<dbReference type="PANTHER" id="PTHR37813:SF1">
    <property type="entry name" value="FELS-2 PROPHAGE PROTEIN"/>
    <property type="match status" value="1"/>
</dbReference>
<feature type="compositionally biased region" description="Low complexity" evidence="2">
    <location>
        <begin position="584"/>
        <end position="600"/>
    </location>
</feature>
<evidence type="ECO:0000259" key="4">
    <source>
        <dbReference type="Pfam" id="PF10145"/>
    </source>
</evidence>
<dbReference type="EMBL" id="JABANE010000033">
    <property type="protein sequence ID" value="NME69006.1"/>
    <property type="molecule type" value="Genomic_DNA"/>
</dbReference>
<organism evidence="5 6">
    <name type="scientific">Flammeovirga aprica JL-4</name>
    <dbReference type="NCBI Taxonomy" id="694437"/>
    <lineage>
        <taxon>Bacteria</taxon>
        <taxon>Pseudomonadati</taxon>
        <taxon>Bacteroidota</taxon>
        <taxon>Cytophagia</taxon>
        <taxon>Cytophagales</taxon>
        <taxon>Flammeovirgaceae</taxon>
        <taxon>Flammeovirga</taxon>
    </lineage>
</organism>
<evidence type="ECO:0000256" key="1">
    <source>
        <dbReference type="ARBA" id="ARBA00022612"/>
    </source>
</evidence>
<dbReference type="Pfam" id="PF10145">
    <property type="entry name" value="PhageMin_Tail"/>
    <property type="match status" value="1"/>
</dbReference>
<feature type="transmembrane region" description="Helical" evidence="3">
    <location>
        <begin position="410"/>
        <end position="432"/>
    </location>
</feature>
<reference evidence="5 6" key="1">
    <citation type="submission" date="2020-04" db="EMBL/GenBank/DDBJ databases">
        <title>Flammeovirga sp. SR4, a novel species isolated from seawater.</title>
        <authorList>
            <person name="Wang X."/>
        </authorList>
    </citation>
    <scope>NUCLEOTIDE SEQUENCE [LARGE SCALE GENOMIC DNA]</scope>
    <source>
        <strain evidence="5 6">ATCC 23126</strain>
    </source>
</reference>
<gene>
    <name evidence="5" type="ORF">HHU12_13615</name>
</gene>
<feature type="region of interest" description="Disordered" evidence="2">
    <location>
        <begin position="584"/>
        <end position="618"/>
    </location>
</feature>
<keyword evidence="1" id="KW-1188">Viral release from host cell</keyword>
<accession>A0A7X9RUK9</accession>
<proteinExistence type="predicted"/>
<sequence>MAKVYEYILKVSDSASPALKRAVKVASGMNTKMDQLNNSLGRYASKLKQTAYKDIPVLESAMNAIGNPFVLATAGVTALTGAVTVGVKNASEYNNEFLELKNLNLDKTQGQIEQLDSTIRNMAFEKGMDPKVISKAFYDVQSATGLYGEEVDKIVSKVANFSMATKADMTESINSTTKAMKAFGLSADDLDNYLASSAKTVQVGITTFDELAKVQTEYAGVASSAGQSVDTANKIFASMTAISKDSATAATATKSALQGLTATNTIKGLESIGISMYDASGQTRNLDEVIRELVPKLQGMSDQQFTTLRNSIGGPEGLQSLFNSLKTSGDDVLQTLNNFDSSKFDLSSALKNTQGDFNTLSGIVQNRLNIVLMELGQMILPHLAVVLDGVGSTIVWLRENTETYIPVLKALGVGLMASATAWGVLTIVSKAYSVAMNISQIATLAMAKGQMILNAVMSANPIGLVIVAIGALVGAMYYAYQKFDWFRGGVWGLWEAFKEAFVSIKDVAVNILGGIGDMIAGVFNGNVDQIKAGAKALGKGLVSATPVGFAMKYGSNLAGAFTKGYNAEMKSAKLEKLNHKVSVSPTTQPVSSSANSLLSAEAPTKSDDNKNGVNSISKGGARQTTINISMGNMIEMIKIEAQEVSEGIEEIEEKVQEVIYRLLTSTANYQNG</sequence>
<dbReference type="AlphaFoldDB" id="A0A7X9RUK9"/>
<dbReference type="Proteomes" id="UP000576082">
    <property type="component" value="Unassembled WGS sequence"/>
</dbReference>
<evidence type="ECO:0000256" key="3">
    <source>
        <dbReference type="SAM" id="Phobius"/>
    </source>
</evidence>
<evidence type="ECO:0000313" key="5">
    <source>
        <dbReference type="EMBL" id="NME69006.1"/>
    </source>
</evidence>
<keyword evidence="3" id="KW-0812">Transmembrane</keyword>